<sequence length="151" mass="17312">MEELLELKQLLLKGDIKGSLTIVEELEEMSKKDIIKTIRSYAIILLLHLIKQQAEKRTTRSWEVSIRNSVREIQRENKRRKAGGYYLTPEELNEILEEAFLNAIDEASLEVAEGLYETEELAKLVDKAEIIDRALTLILPSETTSLRSPTS</sequence>
<dbReference type="Pfam" id="PF01724">
    <property type="entry name" value="DUF29"/>
    <property type="match status" value="1"/>
</dbReference>
<comment type="caution">
    <text evidence="1">The sequence shown here is derived from an EMBL/GenBank/DDBJ whole genome shotgun (WGS) entry which is preliminary data.</text>
</comment>
<evidence type="ECO:0000313" key="1">
    <source>
        <dbReference type="EMBL" id="MFB2898464.1"/>
    </source>
</evidence>
<accession>A0ABV4Y397</accession>
<dbReference type="RefSeq" id="WP_413268066.1">
    <property type="nucleotide sequence ID" value="NZ_JBHFNR010000292.1"/>
</dbReference>
<evidence type="ECO:0000313" key="2">
    <source>
        <dbReference type="Proteomes" id="UP001576784"/>
    </source>
</evidence>
<dbReference type="InterPro" id="IPR002636">
    <property type="entry name" value="DUF29"/>
</dbReference>
<dbReference type="Gene3D" id="1.20.1220.20">
    <property type="entry name" value="Uncharcterised protein PF01724"/>
    <property type="match status" value="1"/>
</dbReference>
<dbReference type="PANTHER" id="PTHR34235:SF1">
    <property type="entry name" value="SLR0416 PROTEIN"/>
    <property type="match status" value="1"/>
</dbReference>
<proteinExistence type="predicted"/>
<gene>
    <name evidence="1" type="ORF">ACE1CI_36570</name>
</gene>
<dbReference type="Proteomes" id="UP001576784">
    <property type="component" value="Unassembled WGS sequence"/>
</dbReference>
<reference evidence="1 2" key="1">
    <citation type="submission" date="2024-09" db="EMBL/GenBank/DDBJ databases">
        <title>Floridaenema gen nov. (Aerosakkonemataceae, Aerosakkonematales ord. nov., Cyanobacteria) from benthic tropical and subtropical fresh waters, with the description of four new species.</title>
        <authorList>
            <person name="Moretto J.A."/>
            <person name="Berthold D.E."/>
            <person name="Lefler F.W."/>
            <person name="Huang I.-S."/>
            <person name="Laughinghouse H. IV."/>
        </authorList>
    </citation>
    <scope>NUCLEOTIDE SEQUENCE [LARGE SCALE GENOMIC DNA]</scope>
    <source>
        <strain evidence="1 2">BLCC-F50</strain>
    </source>
</reference>
<organism evidence="1 2">
    <name type="scientific">Floridaenema flaviceps BLCC-F50</name>
    <dbReference type="NCBI Taxonomy" id="3153642"/>
    <lineage>
        <taxon>Bacteria</taxon>
        <taxon>Bacillati</taxon>
        <taxon>Cyanobacteriota</taxon>
        <taxon>Cyanophyceae</taxon>
        <taxon>Oscillatoriophycideae</taxon>
        <taxon>Aerosakkonematales</taxon>
        <taxon>Aerosakkonemataceae</taxon>
        <taxon>Floridanema</taxon>
        <taxon>Floridanema flaviceps</taxon>
    </lineage>
</organism>
<protein>
    <submittedName>
        <fullName evidence="1">DUF29 family protein</fullName>
    </submittedName>
</protein>
<name>A0ABV4Y397_9CYAN</name>
<dbReference type="EMBL" id="JBHFNR010000292">
    <property type="protein sequence ID" value="MFB2898464.1"/>
    <property type="molecule type" value="Genomic_DNA"/>
</dbReference>
<keyword evidence="2" id="KW-1185">Reference proteome</keyword>
<dbReference type="PANTHER" id="PTHR34235">
    <property type="entry name" value="SLR1203 PROTEIN-RELATED"/>
    <property type="match status" value="1"/>
</dbReference>